<feature type="region of interest" description="Disordered" evidence="1">
    <location>
        <begin position="1406"/>
        <end position="1485"/>
    </location>
</feature>
<reference evidence="7 8" key="1">
    <citation type="journal article" date="2019" name="Genome Biol. Evol.">
        <title>Insights into the evolution of the New World diploid cottons (Gossypium, subgenus Houzingenia) based on genome sequencing.</title>
        <authorList>
            <person name="Grover C.E."/>
            <person name="Arick M.A. 2nd"/>
            <person name="Thrash A."/>
            <person name="Conover J.L."/>
            <person name="Sanders W.S."/>
            <person name="Peterson D.G."/>
            <person name="Frelichowski J.E."/>
            <person name="Scheffler J.A."/>
            <person name="Scheffler B.E."/>
            <person name="Wendel J.F."/>
        </authorList>
    </citation>
    <scope>NUCLEOTIDE SEQUENCE [LARGE SCALE GENOMIC DNA]</scope>
    <source>
        <strain evidence="7">1</strain>
        <tissue evidence="7">Leaf</tissue>
    </source>
</reference>
<dbReference type="Pfam" id="PF14675">
    <property type="entry name" value="FANCI_S1"/>
    <property type="match status" value="1"/>
</dbReference>
<protein>
    <recommendedName>
        <fullName evidence="9">Fanconi anemia group I protein</fullName>
    </recommendedName>
</protein>
<dbReference type="Pfam" id="PF14678">
    <property type="entry name" value="FANCI_S4"/>
    <property type="match status" value="1"/>
</dbReference>
<accession>A0A7J9LF63</accession>
<comment type="caution">
    <text evidence="7">The sequence shown here is derived from an EMBL/GenBank/DDBJ whole genome shotgun (WGS) entry which is preliminary data.</text>
</comment>
<evidence type="ECO:0000313" key="7">
    <source>
        <dbReference type="EMBL" id="MBA0857297.1"/>
    </source>
</evidence>
<evidence type="ECO:0008006" key="9">
    <source>
        <dbReference type="Google" id="ProtNLM"/>
    </source>
</evidence>
<feature type="domain" description="FANCI solenoid 4" evidence="4">
    <location>
        <begin position="1166"/>
        <end position="1402"/>
    </location>
</feature>
<dbReference type="InterPro" id="IPR029312">
    <property type="entry name" value="FANCI_HD2"/>
</dbReference>
<proteinExistence type="predicted"/>
<evidence type="ECO:0000259" key="5">
    <source>
        <dbReference type="Pfam" id="PF14679"/>
    </source>
</evidence>
<dbReference type="GO" id="GO:0006281">
    <property type="term" value="P:DNA repair"/>
    <property type="evidence" value="ECO:0007669"/>
    <property type="project" value="InterPro"/>
</dbReference>
<dbReference type="InterPro" id="IPR016024">
    <property type="entry name" value="ARM-type_fold"/>
</dbReference>
<gene>
    <name evidence="7" type="ORF">Goshw_010295</name>
</gene>
<dbReference type="OrthoDB" id="195089at2759"/>
<sequence>MATTESAAPPLNDVDIVHLAQRKQPSNSHQQSNVSLPPFLLSPHCHKDLLSYLHSRAASPSPSSAVCEYVISLLSLISLSPGTATVCSLLSSLLSSYTQLFPSLPHDSNSLRTIKNFNTLLIHVPLEDLKLVIDLVASDLSVVVSVDDAQLFDLLPQCLELIRNAEEKGGDYVNSVVDKILDSKWSKGFLLKMVSIAKEFSFLDKTRGNEFLEKVFVGIKTVDLMDLPSLVYQLLVLASKGFNKREIIEGIVYFFGSELGSKMASTVRQVEGTVLLHVNFAVKQDPSLGKEVMGLVKSDLRAFNHFAVAVLLSVSRVRRFSESSMAILKTALLTAYRDYKFTKECKWIPDDIKGEYLKSVKVVEKSVLRAVNESNYGREHMVPSILQFGFILLESVGEVNCKELGNSNGLLGIEELGIQMLKTLFEVHDMARNEIMEQIKFRILSLKPELSRPILRLLCYLIQCYPYPMMEHIPRLKELLDYFTFMDGKIASYLVSALLPLIRFSRDLRDYAILVVRKAVFRREETVRVAATNSIIELILAEKQPKGDGLFSLQDSSSQASCSQQADIPCSMGGDLFQELSALLQRCLYQQAKVKQVVYQGLVKLVLADPAIGGLVFDFLLPHFLQFFKEGPDVQLGVSSCIKSENGKVLIQEPLDCLLSCISWILLLQTHGKTDKLLDSIGACFGFSLSQENEDGRNMSTEVFSGAFLKIRKFLRNANLEGSRLRLSTMEGIVPRGRVCPPPPLRRAVYGSWRERLDCTWTYNHPPRGYVSISPLSLFPFVELGFFPILVSCIRIEADILGQTHDASSAAVHEEKWKCSALILSGVIEVVLNTVAMDLEKAADQKDELEKEIMQFVDRHDSLAKEASTSRQSNAGKRPNLRATAKDATDDIDSGNPKLIQEHTFFLATSSIHQLLLIALKLYSSESSDIEATSQNHSQSSSSKTSKNCFKIISFALNASLHHVKSSAAVGNEGPMKKLIYGEINMLGPPLLRLTLLLKHGSNVATSQRKKESKAKRDAEERKEHLLLALFCLKEMITVSLCDSCLPHLLENLLSVPELEHADLHDECDQASEIDDQDIKNKELFIQKYLKPLLTDLMKLSAFRTVEILCDIMLMIGHKLPCKWRNSHGAWAIRMCKTNNTTNSSIAKSMVRLATSLSSPPTDLLVAQEMLKELLKFIGPNNSDLSQVSEYLVVNQSTTIAIASCLLQITDNVIIDMDWSTKKLKATSQVAQKTIHHNQNGEHNLGFTFEEIVYSRVKAVVEVLSSFVLMSLKDNQAEHFLRLTARFYKNLALISKLKIAPKGQKQLLPSLQFQKLVELTCKELTVPLYNFVAEMQQAQQENANSKGMINKIKRENKCIPELIFQIEDYEKHLIRLSKATKMNLLKHAKRSTCRDFKILDPTTAVVGQDVPNNVGNDNDNENENENENGRCSDSEDGNNDGNGSDKVLSHEVESESDAVEDDRASVPTVKGVKRSRIVHDSNDDS</sequence>
<dbReference type="Pfam" id="PF14680">
    <property type="entry name" value="FANCI_HD2"/>
    <property type="match status" value="2"/>
</dbReference>
<evidence type="ECO:0000259" key="6">
    <source>
        <dbReference type="Pfam" id="PF14680"/>
    </source>
</evidence>
<organism evidence="7 8">
    <name type="scientific">Gossypium schwendimanii</name>
    <name type="common">Cotton</name>
    <dbReference type="NCBI Taxonomy" id="34291"/>
    <lineage>
        <taxon>Eukaryota</taxon>
        <taxon>Viridiplantae</taxon>
        <taxon>Streptophyta</taxon>
        <taxon>Embryophyta</taxon>
        <taxon>Tracheophyta</taxon>
        <taxon>Spermatophyta</taxon>
        <taxon>Magnoliopsida</taxon>
        <taxon>eudicotyledons</taxon>
        <taxon>Gunneridae</taxon>
        <taxon>Pentapetalae</taxon>
        <taxon>rosids</taxon>
        <taxon>malvids</taxon>
        <taxon>Malvales</taxon>
        <taxon>Malvaceae</taxon>
        <taxon>Malvoideae</taxon>
        <taxon>Gossypium</taxon>
    </lineage>
</organism>
<dbReference type="InterPro" id="IPR029310">
    <property type="entry name" value="FANCI_HD1"/>
</dbReference>
<dbReference type="InterPro" id="IPR029315">
    <property type="entry name" value="FANCI_S2"/>
</dbReference>
<name>A0A7J9LF63_GOSSC</name>
<dbReference type="EMBL" id="JABFAF010000006">
    <property type="protein sequence ID" value="MBA0857297.1"/>
    <property type="molecule type" value="Genomic_DNA"/>
</dbReference>
<evidence type="ECO:0000259" key="3">
    <source>
        <dbReference type="Pfam" id="PF14676"/>
    </source>
</evidence>
<keyword evidence="8" id="KW-1185">Reference proteome</keyword>
<evidence type="ECO:0000256" key="1">
    <source>
        <dbReference type="SAM" id="MobiDB-lite"/>
    </source>
</evidence>
<dbReference type="SUPFAM" id="SSF48371">
    <property type="entry name" value="ARM repeat"/>
    <property type="match status" value="1"/>
</dbReference>
<evidence type="ECO:0000313" key="8">
    <source>
        <dbReference type="Proteomes" id="UP000593576"/>
    </source>
</evidence>
<dbReference type="InterPro" id="IPR029314">
    <property type="entry name" value="FANCI_S4"/>
</dbReference>
<dbReference type="GO" id="GO:0070182">
    <property type="term" value="F:DNA polymerase binding"/>
    <property type="evidence" value="ECO:0007669"/>
    <property type="project" value="TreeGrafter"/>
</dbReference>
<feature type="domain" description="FANCI helical" evidence="5">
    <location>
        <begin position="287"/>
        <end position="368"/>
    </location>
</feature>
<dbReference type="InterPro" id="IPR029308">
    <property type="entry name" value="FANCI_S1"/>
</dbReference>
<feature type="domain" description="FANCI solenoid 2" evidence="3">
    <location>
        <begin position="381"/>
        <end position="536"/>
    </location>
</feature>
<feature type="compositionally biased region" description="Low complexity" evidence="1">
    <location>
        <begin position="1406"/>
        <end position="1417"/>
    </location>
</feature>
<evidence type="ECO:0000259" key="2">
    <source>
        <dbReference type="Pfam" id="PF14675"/>
    </source>
</evidence>
<feature type="region of interest" description="Disordered" evidence="1">
    <location>
        <begin position="864"/>
        <end position="894"/>
    </location>
</feature>
<dbReference type="InterPro" id="IPR026171">
    <property type="entry name" value="FANCI"/>
</dbReference>
<evidence type="ECO:0000259" key="4">
    <source>
        <dbReference type="Pfam" id="PF14678"/>
    </source>
</evidence>
<dbReference type="Pfam" id="PF14676">
    <property type="entry name" value="FANCI_S2"/>
    <property type="match status" value="1"/>
</dbReference>
<dbReference type="Pfam" id="PF14679">
    <property type="entry name" value="FANCI_HD1"/>
    <property type="match status" value="1"/>
</dbReference>
<dbReference type="PANTHER" id="PTHR21818">
    <property type="entry name" value="BC025462 PROTEIN"/>
    <property type="match status" value="1"/>
</dbReference>
<feature type="domain" description="FANCI helical" evidence="6">
    <location>
        <begin position="554"/>
        <end position="725"/>
    </location>
</feature>
<dbReference type="PANTHER" id="PTHR21818:SF0">
    <property type="entry name" value="FANCONI ANEMIA GROUP I PROTEIN"/>
    <property type="match status" value="1"/>
</dbReference>
<dbReference type="Proteomes" id="UP000593576">
    <property type="component" value="Unassembled WGS sequence"/>
</dbReference>
<feature type="domain" description="FANCI helical" evidence="6">
    <location>
        <begin position="801"/>
        <end position="865"/>
    </location>
</feature>
<feature type="domain" description="FANCI solenoid 1" evidence="2">
    <location>
        <begin position="148"/>
        <end position="283"/>
    </location>
</feature>